<dbReference type="PROSITE" id="PS51482">
    <property type="entry name" value="DEGV"/>
    <property type="match status" value="1"/>
</dbReference>
<dbReference type="PANTHER" id="PTHR33434:SF3">
    <property type="entry name" value="DEGV DOMAIN-CONTAINING PROTEIN YITS"/>
    <property type="match status" value="1"/>
</dbReference>
<dbReference type="NCBIfam" id="TIGR00762">
    <property type="entry name" value="DegV"/>
    <property type="match status" value="1"/>
</dbReference>
<accession>A0A1I5EZV5</accession>
<dbReference type="Gene3D" id="2.20.28.50">
    <property type="entry name" value="degv family protein"/>
    <property type="match status" value="1"/>
</dbReference>
<dbReference type="Proteomes" id="UP000198806">
    <property type="component" value="Unassembled WGS sequence"/>
</dbReference>
<proteinExistence type="predicted"/>
<protein>
    <submittedName>
        <fullName evidence="3">EDD domain protein, DegV family</fullName>
    </submittedName>
</protein>
<evidence type="ECO:0000313" key="3">
    <source>
        <dbReference type="EMBL" id="SFO16953.1"/>
    </source>
</evidence>
<dbReference type="EMBL" id="FOWD01000011">
    <property type="protein sequence ID" value="SFO16953.1"/>
    <property type="molecule type" value="Genomic_DNA"/>
</dbReference>
<organism evidence="3 4">
    <name type="scientific">Anaerocolumna aminovalerica</name>
    <dbReference type="NCBI Taxonomy" id="1527"/>
    <lineage>
        <taxon>Bacteria</taxon>
        <taxon>Bacillati</taxon>
        <taxon>Bacillota</taxon>
        <taxon>Clostridia</taxon>
        <taxon>Lachnospirales</taxon>
        <taxon>Lachnospiraceae</taxon>
        <taxon>Anaerocolumna</taxon>
    </lineage>
</organism>
<dbReference type="Gene3D" id="3.30.1180.10">
    <property type="match status" value="1"/>
</dbReference>
<dbReference type="RefSeq" id="WP_091686033.1">
    <property type="nucleotide sequence ID" value="NZ_BAABFM010000085.1"/>
</dbReference>
<sequence>MRNYVIVTETTTDLPDEIAKDLDIRVIPMAFELDGKSYYNYLDERELDIHEFYETLRKGGKSVTSLINTEVFMNFFEPILNEGCDILYISFSSGLSGTYNASLLAIDELKEKYPESKIFSVDSRCASLGEGLLVYNAALKKEEGLSIDELYEWLNDNVLKLCHWFTVDDLNHLKRGGRVSAISAAIGTALNVKPVLHVDNEGKLIPIEKVRGRKKSLIALADRMLETCTNPEEQTIFIGHGDAIEDAEYLAQLIKERMNVKDFVINPIGPVIGSHSGPGTIALFFFGTER</sequence>
<dbReference type="InterPro" id="IPR043168">
    <property type="entry name" value="DegV_C"/>
</dbReference>
<dbReference type="OrthoDB" id="9780660at2"/>
<dbReference type="GO" id="GO:0008289">
    <property type="term" value="F:lipid binding"/>
    <property type="evidence" value="ECO:0007669"/>
    <property type="project" value="UniProtKB-KW"/>
</dbReference>
<dbReference type="Gene3D" id="3.40.50.10440">
    <property type="entry name" value="Dihydroxyacetone kinase, domain 1"/>
    <property type="match status" value="1"/>
</dbReference>
<keyword evidence="4" id="KW-1185">Reference proteome</keyword>
<dbReference type="STRING" id="1527.SAMN04489757_11197"/>
<dbReference type="InterPro" id="IPR050270">
    <property type="entry name" value="DegV_domain_contain"/>
</dbReference>
<dbReference type="AlphaFoldDB" id="A0A1I5EZV5"/>
<comment type="function">
    <text evidence="1">May bind long-chain fatty acids, such as palmitate, and may play a role in lipid transport or fatty acid metabolism.</text>
</comment>
<keyword evidence="2" id="KW-0446">Lipid-binding</keyword>
<evidence type="ECO:0000256" key="2">
    <source>
        <dbReference type="ARBA" id="ARBA00023121"/>
    </source>
</evidence>
<gene>
    <name evidence="3" type="ORF">SAMN04489757_11197</name>
</gene>
<dbReference type="SUPFAM" id="SSF82549">
    <property type="entry name" value="DAK1/DegV-like"/>
    <property type="match status" value="1"/>
</dbReference>
<evidence type="ECO:0000313" key="4">
    <source>
        <dbReference type="Proteomes" id="UP000198806"/>
    </source>
</evidence>
<dbReference type="Pfam" id="PF02645">
    <property type="entry name" value="DegV"/>
    <property type="match status" value="1"/>
</dbReference>
<dbReference type="PANTHER" id="PTHR33434">
    <property type="entry name" value="DEGV DOMAIN-CONTAINING PROTEIN DR_1986-RELATED"/>
    <property type="match status" value="1"/>
</dbReference>
<reference evidence="3 4" key="1">
    <citation type="submission" date="2016-10" db="EMBL/GenBank/DDBJ databases">
        <authorList>
            <person name="de Groot N.N."/>
        </authorList>
    </citation>
    <scope>NUCLEOTIDE SEQUENCE [LARGE SCALE GENOMIC DNA]</scope>
    <source>
        <strain evidence="3 4">DSM 1283</strain>
    </source>
</reference>
<evidence type="ECO:0000256" key="1">
    <source>
        <dbReference type="ARBA" id="ARBA00003238"/>
    </source>
</evidence>
<dbReference type="InterPro" id="IPR003797">
    <property type="entry name" value="DegV"/>
</dbReference>
<name>A0A1I5EZV5_9FIRM</name>